<dbReference type="AlphaFoldDB" id="I2FPN4"/>
<gene>
    <name evidence="2" type="ORF">UHOR_13428</name>
</gene>
<dbReference type="eggNOG" id="ENOG502TIUW">
    <property type="taxonomic scope" value="Eukaryota"/>
</dbReference>
<reference evidence="2 3" key="1">
    <citation type="journal article" date="2012" name="Plant Cell">
        <title>Genome comparison of barley and maize smut fungi reveals targeted loss of RNA silencing components and species-specific presence of transposable elements.</title>
        <authorList>
            <person name="Laurie J.D."/>
            <person name="Ali S."/>
            <person name="Linning R."/>
            <person name="Mannhaupt G."/>
            <person name="Wong P."/>
            <person name="Gueldener U."/>
            <person name="Muensterkoetter M."/>
            <person name="Moore R."/>
            <person name="Kahmann R."/>
            <person name="Bakkeren G."/>
            <person name="Schirawski J."/>
        </authorList>
    </citation>
    <scope>NUCLEOTIDE SEQUENCE [LARGE SCALE GENOMIC DNA]</scope>
    <source>
        <strain evidence="3">Uh4875-4</strain>
    </source>
</reference>
<accession>I2FPN4</accession>
<dbReference type="Proteomes" id="UP000006174">
    <property type="component" value="Unassembled WGS sequence"/>
</dbReference>
<dbReference type="HOGENOM" id="CLU_1628131_0_0_1"/>
<dbReference type="OMA" id="KTWALAN"/>
<sequence>MKLYTTLNVTLVAITVITMLSASAAPMLARSLPIIPEQNENVAVWWKNYMLLHSKKDPPIPDQIDGLNDEDLGFHFKPFSRRVAQLDHLKTWALANPETHRALTGGQREVLKRPFFGWDSQALKSDKLDSVSLHSRLGVEKTFVADVESILYDLAKHLPDLSPRP</sequence>
<dbReference type="EMBL" id="CAGI01000138">
    <property type="protein sequence ID" value="CCF48877.1"/>
    <property type="molecule type" value="Genomic_DNA"/>
</dbReference>
<comment type="caution">
    <text evidence="2">The sequence shown here is derived from an EMBL/GenBank/DDBJ whole genome shotgun (WGS) entry which is preliminary data.</text>
</comment>
<keyword evidence="3" id="KW-1185">Reference proteome</keyword>
<protein>
    <submittedName>
        <fullName evidence="2">Uncharacterized protein</fullName>
    </submittedName>
</protein>
<organism evidence="2 3">
    <name type="scientific">Ustilago hordei</name>
    <name type="common">Barley covered smut fungus</name>
    <dbReference type="NCBI Taxonomy" id="120017"/>
    <lineage>
        <taxon>Eukaryota</taxon>
        <taxon>Fungi</taxon>
        <taxon>Dikarya</taxon>
        <taxon>Basidiomycota</taxon>
        <taxon>Ustilaginomycotina</taxon>
        <taxon>Ustilaginomycetes</taxon>
        <taxon>Ustilaginales</taxon>
        <taxon>Ustilaginaceae</taxon>
        <taxon>Ustilago</taxon>
    </lineage>
</organism>
<feature type="chain" id="PRO_5003658816" evidence="1">
    <location>
        <begin position="25"/>
        <end position="165"/>
    </location>
</feature>
<dbReference type="OrthoDB" id="2547633at2759"/>
<feature type="signal peptide" evidence="1">
    <location>
        <begin position="1"/>
        <end position="24"/>
    </location>
</feature>
<evidence type="ECO:0000313" key="3">
    <source>
        <dbReference type="Proteomes" id="UP000006174"/>
    </source>
</evidence>
<name>I2FPN4_USTHO</name>
<evidence type="ECO:0000313" key="2">
    <source>
        <dbReference type="EMBL" id="CCF48877.1"/>
    </source>
</evidence>
<proteinExistence type="predicted"/>
<keyword evidence="1" id="KW-0732">Signal</keyword>
<evidence type="ECO:0000256" key="1">
    <source>
        <dbReference type="SAM" id="SignalP"/>
    </source>
</evidence>